<proteinExistence type="predicted"/>
<dbReference type="EMBL" id="JACIDT010000008">
    <property type="protein sequence ID" value="MBB3926709.1"/>
    <property type="molecule type" value="Genomic_DNA"/>
</dbReference>
<gene>
    <name evidence="1" type="ORF">GGR43_002432</name>
</gene>
<dbReference type="Proteomes" id="UP000571950">
    <property type="component" value="Unassembled WGS sequence"/>
</dbReference>
<evidence type="ECO:0000313" key="1">
    <source>
        <dbReference type="EMBL" id="MBB3926709.1"/>
    </source>
</evidence>
<accession>A0A7W6BRZ3</accession>
<sequence length="69" mass="7843">MRAGTSSHFYRQWSSRAAEVALTSRDRRIQLRCAHSANIWALIADAIEGGDERGFRRLTQNLICLPQGR</sequence>
<protein>
    <submittedName>
        <fullName evidence="1">Uncharacterized protein</fullName>
    </submittedName>
</protein>
<reference evidence="1 2" key="1">
    <citation type="submission" date="2020-08" db="EMBL/GenBank/DDBJ databases">
        <title>Genomic Encyclopedia of Type Strains, Phase IV (KMG-IV): sequencing the most valuable type-strain genomes for metagenomic binning, comparative biology and taxonomic classification.</title>
        <authorList>
            <person name="Goeker M."/>
        </authorList>
    </citation>
    <scope>NUCLEOTIDE SEQUENCE [LARGE SCALE GENOMIC DNA]</scope>
    <source>
        <strain evidence="1 2">DSM 26189</strain>
    </source>
</reference>
<keyword evidence="2" id="KW-1185">Reference proteome</keyword>
<name>A0A7W6BRZ3_9SPHN</name>
<dbReference type="AlphaFoldDB" id="A0A7W6BRZ3"/>
<organism evidence="1 2">
    <name type="scientific">Sphingobium jiangsuense</name>
    <dbReference type="NCBI Taxonomy" id="870476"/>
    <lineage>
        <taxon>Bacteria</taxon>
        <taxon>Pseudomonadati</taxon>
        <taxon>Pseudomonadota</taxon>
        <taxon>Alphaproteobacteria</taxon>
        <taxon>Sphingomonadales</taxon>
        <taxon>Sphingomonadaceae</taxon>
        <taxon>Sphingobium</taxon>
    </lineage>
</organism>
<comment type="caution">
    <text evidence="1">The sequence shown here is derived from an EMBL/GenBank/DDBJ whole genome shotgun (WGS) entry which is preliminary data.</text>
</comment>
<dbReference type="RefSeq" id="WP_223177429.1">
    <property type="nucleotide sequence ID" value="NZ_BSPS01000114.1"/>
</dbReference>
<evidence type="ECO:0000313" key="2">
    <source>
        <dbReference type="Proteomes" id="UP000571950"/>
    </source>
</evidence>